<dbReference type="STRING" id="767916.AWB91_19240"/>
<reference evidence="4" key="3">
    <citation type="submission" date="2016-01" db="EMBL/GenBank/DDBJ databases">
        <authorList>
            <person name="Ana R.F.D.C."/>
            <person name="Tarcisio F."/>
            <person name="Maria L.L."/>
            <person name="Monica P."/>
            <person name="Wana L.O.D.C."/>
            <person name="Elisabetta G."/>
            <person name="Jeann R.D.C.B."/>
            <person name="Veronica D.S."/>
            <person name="Karla V.B.L."/>
            <person name="Roberto B."/>
            <person name="Antonella G."/>
            <person name="Anna F."/>
            <person name="Alessandro M."/>
            <person name="Pamela F."/>
            <person name="Francesca D.L."/>
            <person name="Giulia F.S."/>
            <person name="Sara T."/>
            <person name="Fabio R."/>
            <person name="Olivier J."/>
            <person name="Nicola S."/>
            <person name="Enrico T."/>
        </authorList>
    </citation>
    <scope>NUCLEOTIDE SEQUENCE</scope>
    <source>
        <strain evidence="4">FI-07156</strain>
    </source>
</reference>
<reference evidence="5" key="2">
    <citation type="submission" date="2016-01" db="EMBL/GenBank/DDBJ databases">
        <authorList>
            <person name="Oliw E.H."/>
        </authorList>
    </citation>
    <scope>NUCLEOTIDE SEQUENCE</scope>
    <source>
        <strain evidence="5">IEC33</strain>
    </source>
</reference>
<feature type="domain" description="PPE family C-terminal" evidence="3">
    <location>
        <begin position="328"/>
        <end position="409"/>
    </location>
</feature>
<dbReference type="SUPFAM" id="SSF140459">
    <property type="entry name" value="PE/PPE dimer-like"/>
    <property type="match status" value="1"/>
</dbReference>
<dbReference type="InterPro" id="IPR000030">
    <property type="entry name" value="PPE_dom"/>
</dbReference>
<dbReference type="Pfam" id="PF12484">
    <property type="entry name" value="PPE-SVP"/>
    <property type="match status" value="1"/>
</dbReference>
<dbReference type="InterPro" id="IPR022171">
    <property type="entry name" value="PPE_C"/>
</dbReference>
<sequence>MLDFGALPPEINSGRMYAGPGSGSMMAAASAWDGLATELSLTATGYTSAITELTSSPWLGPAAQAMVAAATPYISWLSSAAALAEETANQARAAAAAFEAAFALTVPPPVVAANRVLLMTLVATNFFGQNFPAIAATEAQYAEMWAQDATAMYGYAGASAVATQLNAFSEPGQTTDQSGLAAQAASVSQAIATPAGTSAPQAAVATPGLSLTPDAISVTSIFTPINQALQQLSTGALASPLNPYNWWIVQQFANLNVTNRTALSRLAVGLPYFSTGMMSFAGSIAQQLTFGPGGTTAGSQGAWFATPQFAGLHLGSVAGGVGSPGGVAANLSSATKIGGLSVPQAWTGSPAAVEQQAAQALAVDYATDPQGAGPNGLLRGMPMGGGGRRAGSAWPPREYGFRRSVLARPPSAG</sequence>
<evidence type="ECO:0000313" key="4">
    <source>
        <dbReference type="EMBL" id="ORW30429.1"/>
    </source>
</evidence>
<dbReference type="GO" id="GO:0052572">
    <property type="term" value="P:response to host immune response"/>
    <property type="evidence" value="ECO:0007669"/>
    <property type="project" value="TreeGrafter"/>
</dbReference>
<comment type="caution">
    <text evidence="5">The sequence shown here is derived from an EMBL/GenBank/DDBJ whole genome shotgun (WGS) entry which is preliminary data.</text>
</comment>
<evidence type="ECO:0000259" key="2">
    <source>
        <dbReference type="Pfam" id="PF00823"/>
    </source>
</evidence>
<comment type="similarity">
    <text evidence="1">Belongs to the mycobacterial PPE family.</text>
</comment>
<evidence type="ECO:0000313" key="5">
    <source>
        <dbReference type="EMBL" id="ORW50788.1"/>
    </source>
</evidence>
<evidence type="ECO:0000313" key="7">
    <source>
        <dbReference type="Proteomes" id="UP000193801"/>
    </source>
</evidence>
<evidence type="ECO:0000256" key="1">
    <source>
        <dbReference type="ARBA" id="ARBA00010652"/>
    </source>
</evidence>
<dbReference type="Pfam" id="PF00823">
    <property type="entry name" value="PPE"/>
    <property type="match status" value="1"/>
</dbReference>
<evidence type="ECO:0008006" key="8">
    <source>
        <dbReference type="Google" id="ProtNLM"/>
    </source>
</evidence>
<proteinExistence type="inferred from homology"/>
<dbReference type="AlphaFoldDB" id="A0A1X2AHB9"/>
<organism evidence="5 6">
    <name type="scientific">Mycobacterium paraense</name>
    <dbReference type="NCBI Taxonomy" id="767916"/>
    <lineage>
        <taxon>Bacteria</taxon>
        <taxon>Bacillati</taxon>
        <taxon>Actinomycetota</taxon>
        <taxon>Actinomycetes</taxon>
        <taxon>Mycobacteriales</taxon>
        <taxon>Mycobacteriaceae</taxon>
        <taxon>Mycobacterium</taxon>
        <taxon>Mycobacterium simiae complex</taxon>
    </lineage>
</organism>
<dbReference type="PANTHER" id="PTHR46766">
    <property type="entry name" value="GLUTAMINE-RICH PROTEIN 2"/>
    <property type="match status" value="1"/>
</dbReference>
<dbReference type="OrthoDB" id="4753201at2"/>
<accession>A0A1X2AHB9</accession>
<dbReference type="InterPro" id="IPR038332">
    <property type="entry name" value="PPE_sf"/>
</dbReference>
<dbReference type="RefSeq" id="WP_085100754.1">
    <property type="nucleotide sequence ID" value="NZ_LQPK01000017.1"/>
</dbReference>
<dbReference type="Proteomes" id="UP000193801">
    <property type="component" value="Unassembled WGS sequence"/>
</dbReference>
<evidence type="ECO:0000313" key="6">
    <source>
        <dbReference type="Proteomes" id="UP000193285"/>
    </source>
</evidence>
<name>A0A1X2AHB9_9MYCO</name>
<protein>
    <recommendedName>
        <fullName evidence="8">PPE family protein</fullName>
    </recommendedName>
</protein>
<gene>
    <name evidence="5" type="ORF">AWB90_05925</name>
    <name evidence="4" type="ORF">AWB91_19240</name>
</gene>
<dbReference type="EMBL" id="LQPK01000017">
    <property type="protein sequence ID" value="ORW30429.1"/>
    <property type="molecule type" value="Genomic_DNA"/>
</dbReference>
<dbReference type="PANTHER" id="PTHR46766:SF1">
    <property type="entry name" value="GLUTAMINE-RICH PROTEIN 2"/>
    <property type="match status" value="1"/>
</dbReference>
<reference evidence="6 7" key="1">
    <citation type="journal article" date="2015" name="Emerg. Microbes Infect.">
        <title>Characterization of 17 strains belonging to the Mycobacterium simiae complex and description of Mycobacterium paraense sp. nov.</title>
        <authorList>
            <person name="Fusco da Costa A.R."/>
            <person name="Fedrizzi T."/>
            <person name="Lopes M.L."/>
            <person name="Pecorari M."/>
            <person name="Oliveira da Costa W.L."/>
            <person name="Giacobazzi E."/>
            <person name="da Costa Bahia J.R."/>
            <person name="De Sanctis V."/>
            <person name="Batista Lima K.V."/>
            <person name="Bertorelli R."/>
            <person name="Grottola A."/>
            <person name="Fabio A."/>
            <person name="Mariottini A."/>
            <person name="Ferretti P."/>
            <person name="Di Leva F."/>
            <person name="Fregni Serpini G."/>
            <person name="Tagliazucchi S."/>
            <person name="Rumpianesi F."/>
            <person name="Jousson O."/>
            <person name="Segata N."/>
            <person name="Tortoli E."/>
        </authorList>
    </citation>
    <scope>NUCLEOTIDE SEQUENCE [LARGE SCALE GENOMIC DNA]</scope>
    <source>
        <strain evidence="4 7">FI-07156</strain>
        <strain evidence="5 6">IEC33</strain>
    </source>
</reference>
<dbReference type="Proteomes" id="UP000193285">
    <property type="component" value="Unassembled WGS sequence"/>
</dbReference>
<evidence type="ECO:0000259" key="3">
    <source>
        <dbReference type="Pfam" id="PF12484"/>
    </source>
</evidence>
<keyword evidence="7" id="KW-1185">Reference proteome</keyword>
<feature type="domain" description="PPE" evidence="2">
    <location>
        <begin position="3"/>
        <end position="165"/>
    </location>
</feature>
<dbReference type="EMBL" id="LQPN01000030">
    <property type="protein sequence ID" value="ORW50788.1"/>
    <property type="molecule type" value="Genomic_DNA"/>
</dbReference>
<dbReference type="Gene3D" id="1.20.1260.20">
    <property type="entry name" value="PPE superfamily"/>
    <property type="match status" value="1"/>
</dbReference>
<dbReference type="FunFam" id="1.20.1260.20:FF:000001">
    <property type="entry name" value="PPE family protein PPE41"/>
    <property type="match status" value="1"/>
</dbReference>